<feature type="transmembrane region" description="Helical" evidence="6">
    <location>
        <begin position="773"/>
        <end position="795"/>
    </location>
</feature>
<feature type="transmembrane region" description="Helical" evidence="6">
    <location>
        <begin position="403"/>
        <end position="421"/>
    </location>
</feature>
<comment type="caution">
    <text evidence="9">The sequence shown here is derived from an EMBL/GenBank/DDBJ whole genome shotgun (WGS) entry which is preliminary data.</text>
</comment>
<evidence type="ECO:0000259" key="7">
    <source>
        <dbReference type="Pfam" id="PF02687"/>
    </source>
</evidence>
<dbReference type="Proteomes" id="UP000559010">
    <property type="component" value="Unassembled WGS sequence"/>
</dbReference>
<gene>
    <name evidence="9" type="ORF">HH304_07065</name>
</gene>
<dbReference type="Pfam" id="PF02687">
    <property type="entry name" value="FtsX"/>
    <property type="match status" value="2"/>
</dbReference>
<feature type="transmembrane region" description="Helical" evidence="6">
    <location>
        <begin position="480"/>
        <end position="497"/>
    </location>
</feature>
<evidence type="ECO:0000256" key="3">
    <source>
        <dbReference type="ARBA" id="ARBA00022692"/>
    </source>
</evidence>
<feature type="transmembrane region" description="Helical" evidence="6">
    <location>
        <begin position="807"/>
        <end position="828"/>
    </location>
</feature>
<feature type="transmembrane region" description="Helical" evidence="6">
    <location>
        <begin position="308"/>
        <end position="333"/>
    </location>
</feature>
<feature type="transmembrane region" description="Helical" evidence="6">
    <location>
        <begin position="720"/>
        <end position="741"/>
    </location>
</feature>
<sequence>MIKPGNKSLKWKVLMAYRDGKRSIGKLILIVNGIILGIAALVAINSFSASLQKQVNDEAKAMLGADIEVTSRNSKVPEDVFHLADSLGMEISEEIRFASMAYFPKTGDSRLVNIRAVENTFPFYGEIETSPMGMGRSYNSEKTALAEQSLMKQFKAQPGDMVRVGSREFKISAAITKVPGQSDFQSSIAPPVYIPMSELESTGLIKFGSRITYKVYLKYPKGFDYNLFTDLIKPRLDKLDVGYDDVEERKQELGEAFNDLGGFLNLTAFIALLLGCLGVGSSIHSYLKEKNNQTAILRCLGATGRTTMQIYLIQILSVAFIGSLVGTLLGVLLQSFLPLIIKDFIPIDIAMEIHIPSIFAGIATGVIVTLLFAMIPLIKSKHVSPLQAIRSFIQPTKIPKIHYLLYFLLILFVFLFTFYQMGSAVRAIIFTMAIMISFGILWLVAQGIIFLIKRFFPKRSSFIWRQGLANLFRPNNQTTALIMSAGLGTALLCTIYLTQDLLISKVNGATSGERPSIVAIDIQTSQLDSLETMTKENGLPIINSVPIVTIKLHSIKDRPIVDIEKDTASGIKDWVLNREYRVTYRDHLINSEEVVEGEFTGIVKKGDPVKISLDERIAEDMKVEVGDKLTFNVQGAYVETVVGSLRKVDWQRMQTNFLVVFPEGVLENAPKFHVLLTRAETPEETANFRNMVSKTFPNISIIDLNLIINTLENIVDKISYIVYFMAWLCILTGVMVLYSSIRSSKDQRLRENVLLRTIGANKKQVRGIVFTEYLILGSLSAFTGVLIAILATWLLSYFSFETDFNISVLPIILVFLIISSLIILIGVLNSRSATKSSPLEVLRTEAV</sequence>
<evidence type="ECO:0000313" key="10">
    <source>
        <dbReference type="Proteomes" id="UP000559010"/>
    </source>
</evidence>
<keyword evidence="2" id="KW-1003">Cell membrane</keyword>
<feature type="domain" description="ABC3 transporter permease C-terminal" evidence="7">
    <location>
        <begin position="266"/>
        <end position="385"/>
    </location>
</feature>
<feature type="domain" description="ABC3 transporter permease C-terminal" evidence="7">
    <location>
        <begin position="724"/>
        <end position="838"/>
    </location>
</feature>
<feature type="transmembrane region" description="Helical" evidence="6">
    <location>
        <begin position="263"/>
        <end position="287"/>
    </location>
</feature>
<keyword evidence="5 6" id="KW-0472">Membrane</keyword>
<feature type="transmembrane region" description="Helical" evidence="6">
    <location>
        <begin position="353"/>
        <end position="378"/>
    </location>
</feature>
<evidence type="ECO:0000256" key="4">
    <source>
        <dbReference type="ARBA" id="ARBA00022989"/>
    </source>
</evidence>
<dbReference type="InterPro" id="IPR038766">
    <property type="entry name" value="Membrane_comp_ABC_pdt"/>
</dbReference>
<evidence type="ECO:0000256" key="6">
    <source>
        <dbReference type="SAM" id="Phobius"/>
    </source>
</evidence>
<feature type="domain" description="MacB-like periplasmic core" evidence="8">
    <location>
        <begin position="28"/>
        <end position="225"/>
    </location>
</feature>
<feature type="transmembrane region" description="Helical" evidence="6">
    <location>
        <begin position="427"/>
        <end position="452"/>
    </location>
</feature>
<dbReference type="PANTHER" id="PTHR30287:SF1">
    <property type="entry name" value="INNER MEMBRANE PROTEIN"/>
    <property type="match status" value="1"/>
</dbReference>
<keyword evidence="4 6" id="KW-1133">Transmembrane helix</keyword>
<dbReference type="EMBL" id="JABBNU010000004">
    <property type="protein sequence ID" value="NMM48155.1"/>
    <property type="molecule type" value="Genomic_DNA"/>
</dbReference>
<evidence type="ECO:0000313" key="9">
    <source>
        <dbReference type="EMBL" id="NMM48155.1"/>
    </source>
</evidence>
<protein>
    <submittedName>
        <fullName evidence="9">FtsX-like permease family protein</fullName>
    </submittedName>
</protein>
<evidence type="ECO:0000256" key="2">
    <source>
        <dbReference type="ARBA" id="ARBA00022475"/>
    </source>
</evidence>
<comment type="subcellular location">
    <subcellularLocation>
        <location evidence="1">Cell membrane</location>
        <topology evidence="1">Multi-pass membrane protein</topology>
    </subcellularLocation>
</comment>
<evidence type="ECO:0000256" key="1">
    <source>
        <dbReference type="ARBA" id="ARBA00004651"/>
    </source>
</evidence>
<feature type="transmembrane region" description="Helical" evidence="6">
    <location>
        <begin position="27"/>
        <end position="47"/>
    </location>
</feature>
<reference evidence="9 10" key="1">
    <citation type="submission" date="2020-04" db="EMBL/GenBank/DDBJ databases">
        <title>Flammeovirgaceae bacterium KN852 isolated from deep sea.</title>
        <authorList>
            <person name="Zhang D.-C."/>
        </authorList>
    </citation>
    <scope>NUCLEOTIDE SEQUENCE [LARGE SCALE GENOMIC DNA]</scope>
    <source>
        <strain evidence="9 10">KN852</strain>
    </source>
</reference>
<name>A0A848IXZ4_9BACT</name>
<dbReference type="GO" id="GO:0005886">
    <property type="term" value="C:plasma membrane"/>
    <property type="evidence" value="ECO:0007669"/>
    <property type="project" value="UniProtKB-SubCell"/>
</dbReference>
<dbReference type="AlphaFoldDB" id="A0A848IXZ4"/>
<dbReference type="InterPro" id="IPR025857">
    <property type="entry name" value="MacB_PCD"/>
</dbReference>
<proteinExistence type="predicted"/>
<accession>A0A848IXZ4</accession>
<dbReference type="RefSeq" id="WP_169679542.1">
    <property type="nucleotide sequence ID" value="NZ_JABBNU010000004.1"/>
</dbReference>
<keyword evidence="3 6" id="KW-0812">Transmembrane</keyword>
<dbReference type="InterPro" id="IPR003838">
    <property type="entry name" value="ABC3_permease_C"/>
</dbReference>
<dbReference type="PANTHER" id="PTHR30287">
    <property type="entry name" value="MEMBRANE COMPONENT OF PREDICTED ABC SUPERFAMILY METABOLITE UPTAKE TRANSPORTER"/>
    <property type="match status" value="1"/>
</dbReference>
<organism evidence="9 10">
    <name type="scientific">Marinigracilibium pacificum</name>
    <dbReference type="NCBI Taxonomy" id="2729599"/>
    <lineage>
        <taxon>Bacteria</taxon>
        <taxon>Pseudomonadati</taxon>
        <taxon>Bacteroidota</taxon>
        <taxon>Cytophagia</taxon>
        <taxon>Cytophagales</taxon>
        <taxon>Flammeovirgaceae</taxon>
        <taxon>Marinigracilibium</taxon>
    </lineage>
</organism>
<evidence type="ECO:0000256" key="5">
    <source>
        <dbReference type="ARBA" id="ARBA00023136"/>
    </source>
</evidence>
<evidence type="ECO:0000259" key="8">
    <source>
        <dbReference type="Pfam" id="PF12704"/>
    </source>
</evidence>
<keyword evidence="10" id="KW-1185">Reference proteome</keyword>
<dbReference type="Pfam" id="PF12704">
    <property type="entry name" value="MacB_PCD"/>
    <property type="match status" value="1"/>
</dbReference>